<evidence type="ECO:0000256" key="7">
    <source>
        <dbReference type="ARBA" id="ARBA00022833"/>
    </source>
</evidence>
<dbReference type="InterPro" id="IPR000058">
    <property type="entry name" value="Znf_AN1"/>
</dbReference>
<dbReference type="HOGENOM" id="CLU_055068_1_0_2"/>
<evidence type="ECO:0000256" key="8">
    <source>
        <dbReference type="ARBA" id="ARBA00022989"/>
    </source>
</evidence>
<dbReference type="Pfam" id="PF01694">
    <property type="entry name" value="Rhomboid"/>
    <property type="match status" value="1"/>
</dbReference>
<evidence type="ECO:0000256" key="1">
    <source>
        <dbReference type="ARBA" id="ARBA00004141"/>
    </source>
</evidence>
<dbReference type="InterPro" id="IPR035896">
    <property type="entry name" value="AN1-like_Znf"/>
</dbReference>
<evidence type="ECO:0000256" key="9">
    <source>
        <dbReference type="ARBA" id="ARBA00023136"/>
    </source>
</evidence>
<dbReference type="InterPro" id="IPR050925">
    <property type="entry name" value="Rhomboid_protease_S54"/>
</dbReference>
<comment type="subcellular location">
    <subcellularLocation>
        <location evidence="1">Membrane</location>
        <topology evidence="1">Multi-pass membrane protein</topology>
    </subcellularLocation>
</comment>
<keyword evidence="13" id="KW-1185">Reference proteome</keyword>
<dbReference type="EMBL" id="CP002101">
    <property type="protein sequence ID" value="AEH60994.1"/>
    <property type="molecule type" value="Genomic_DNA"/>
</dbReference>
<dbReference type="RefSeq" id="WP_013898431.1">
    <property type="nucleotide sequence ID" value="NC_015676.1"/>
</dbReference>
<dbReference type="Proteomes" id="UP000006622">
    <property type="component" value="Chromosome"/>
</dbReference>
<evidence type="ECO:0000313" key="12">
    <source>
        <dbReference type="EMBL" id="AEH60994.1"/>
    </source>
</evidence>
<dbReference type="SMART" id="SM00154">
    <property type="entry name" value="ZnF_AN1"/>
    <property type="match status" value="1"/>
</dbReference>
<dbReference type="PROSITE" id="PS51039">
    <property type="entry name" value="ZF_AN1"/>
    <property type="match status" value="1"/>
</dbReference>
<dbReference type="InterPro" id="IPR022764">
    <property type="entry name" value="Peptidase_S54_rhomboid_dom"/>
</dbReference>
<dbReference type="PANTHER" id="PTHR43731:SF14">
    <property type="entry name" value="PRESENILIN-ASSOCIATED RHOMBOID-LIKE PROTEIN, MITOCHONDRIAL"/>
    <property type="match status" value="1"/>
</dbReference>
<dbReference type="GO" id="GO:0004252">
    <property type="term" value="F:serine-type endopeptidase activity"/>
    <property type="evidence" value="ECO:0007669"/>
    <property type="project" value="InterPro"/>
</dbReference>
<dbReference type="GO" id="GO:0008270">
    <property type="term" value="F:zinc ion binding"/>
    <property type="evidence" value="ECO:0007669"/>
    <property type="project" value="UniProtKB-KW"/>
</dbReference>
<dbReference type="Gene3D" id="4.10.1110.10">
    <property type="entry name" value="AN1-like Zinc finger"/>
    <property type="match status" value="1"/>
</dbReference>
<feature type="domain" description="AN1-type" evidence="11">
    <location>
        <begin position="1"/>
        <end position="45"/>
    </location>
</feature>
<evidence type="ECO:0000256" key="5">
    <source>
        <dbReference type="ARBA" id="ARBA00022771"/>
    </source>
</evidence>
<dbReference type="Pfam" id="PF01428">
    <property type="entry name" value="zf-AN1"/>
    <property type="match status" value="1"/>
</dbReference>
<keyword evidence="8 10" id="KW-1133">Transmembrane helix</keyword>
<dbReference type="KEGG" id="mzh:Mzhil_1138"/>
<sequence>MSKECWICGKKDIFPYKCRYCGKEFCSDHRLPERHACEGLESMKRGSWNKKKSQPEDLFNDVLKQASVQVGKSAIKGITMTIKKSLTSSPSMTIIAICIISFILGIIPGYFDLFKFDPTQILAKPWAIITYMFLHAGVAHLFFNMLVLFFFGRELERRVGNTMFLKVFFISGIVAALGYSLTSDISMVGASGAIYGVFAAVALLAPDLRIYIYFFPMKIKYALVIFAAIDFLLISAPTMIAHSAHLMGLFTGLLMGYYIKKANKEIKYRKRGYYHR</sequence>
<feature type="transmembrane region" description="Helical" evidence="10">
    <location>
        <begin position="240"/>
        <end position="259"/>
    </location>
</feature>
<accession>F7XMA2</accession>
<dbReference type="STRING" id="679901.Mzhil_1138"/>
<dbReference type="Gene3D" id="1.20.1540.10">
    <property type="entry name" value="Rhomboid-like"/>
    <property type="match status" value="1"/>
</dbReference>
<dbReference type="InterPro" id="IPR035952">
    <property type="entry name" value="Rhomboid-like_sf"/>
</dbReference>
<evidence type="ECO:0000313" key="13">
    <source>
        <dbReference type="Proteomes" id="UP000006622"/>
    </source>
</evidence>
<feature type="transmembrane region" description="Helical" evidence="10">
    <location>
        <begin position="131"/>
        <end position="151"/>
    </location>
</feature>
<keyword evidence="4" id="KW-0479">Metal-binding</keyword>
<keyword evidence="6" id="KW-0378">Hydrolase</keyword>
<protein>
    <submittedName>
        <fullName evidence="12">Rhomboid family protein</fullName>
    </submittedName>
</protein>
<organism evidence="12 13">
    <name type="scientific">Methanosalsum zhilinae (strain DSM 4017 / NBRC 107636 / OCM 62 / WeN5)</name>
    <name type="common">Methanohalophilus zhilinae</name>
    <dbReference type="NCBI Taxonomy" id="679901"/>
    <lineage>
        <taxon>Archaea</taxon>
        <taxon>Methanobacteriati</taxon>
        <taxon>Methanobacteriota</taxon>
        <taxon>Stenosarchaea group</taxon>
        <taxon>Methanomicrobia</taxon>
        <taxon>Methanosarcinales</taxon>
        <taxon>Methanosarcinaceae</taxon>
        <taxon>Methanosalsum</taxon>
    </lineage>
</organism>
<gene>
    <name evidence="12" type="ordered locus">Mzhil_1138</name>
</gene>
<dbReference type="GeneID" id="10822770"/>
<keyword evidence="3 10" id="KW-0812">Transmembrane</keyword>
<evidence type="ECO:0000256" key="4">
    <source>
        <dbReference type="ARBA" id="ARBA00022723"/>
    </source>
</evidence>
<comment type="similarity">
    <text evidence="2">Belongs to the peptidase S54 family.</text>
</comment>
<feature type="transmembrane region" description="Helical" evidence="10">
    <location>
        <begin position="92"/>
        <end position="111"/>
    </location>
</feature>
<proteinExistence type="inferred from homology"/>
<feature type="transmembrane region" description="Helical" evidence="10">
    <location>
        <begin position="187"/>
        <end position="205"/>
    </location>
</feature>
<keyword evidence="9 10" id="KW-0472">Membrane</keyword>
<keyword evidence="7" id="KW-0862">Zinc</keyword>
<name>F7XMA2_METZD</name>
<evidence type="ECO:0000256" key="3">
    <source>
        <dbReference type="ARBA" id="ARBA00022692"/>
    </source>
</evidence>
<reference evidence="12" key="1">
    <citation type="submission" date="2010-07" db="EMBL/GenBank/DDBJ databases">
        <title>The complete genome of Methanosalsum zhilinae DSM 4017.</title>
        <authorList>
            <consortium name="US DOE Joint Genome Institute (JGI-PGF)"/>
            <person name="Lucas S."/>
            <person name="Copeland A."/>
            <person name="Lapidus A."/>
            <person name="Glavina del Rio T."/>
            <person name="Dalin E."/>
            <person name="Tice H."/>
            <person name="Bruce D."/>
            <person name="Goodwin L."/>
            <person name="Pitluck S."/>
            <person name="Kyrpides N."/>
            <person name="Mavromatis K."/>
            <person name="Ovchinnikova G."/>
            <person name="Daligault H."/>
            <person name="Detter J.C."/>
            <person name="Han C."/>
            <person name="Tapia R."/>
            <person name="Larimer F."/>
            <person name="Land M."/>
            <person name="Hauser L."/>
            <person name="Markowitz V."/>
            <person name="Cheng J.-F."/>
            <person name="Hugenholtz P."/>
            <person name="Woyke T."/>
            <person name="Wu D."/>
            <person name="Spring S."/>
            <person name="Schueler E."/>
            <person name="Brambilla E."/>
            <person name="Klenk H.-P."/>
            <person name="Eisen J.A."/>
        </authorList>
    </citation>
    <scope>NUCLEOTIDE SEQUENCE</scope>
    <source>
        <strain evidence="12">DSM 4017</strain>
    </source>
</reference>
<dbReference type="SUPFAM" id="SSF144091">
    <property type="entry name" value="Rhomboid-like"/>
    <property type="match status" value="1"/>
</dbReference>
<dbReference type="GO" id="GO:0016020">
    <property type="term" value="C:membrane"/>
    <property type="evidence" value="ECO:0007669"/>
    <property type="project" value="UniProtKB-SubCell"/>
</dbReference>
<evidence type="ECO:0000259" key="11">
    <source>
        <dbReference type="PROSITE" id="PS51039"/>
    </source>
</evidence>
<evidence type="ECO:0000256" key="6">
    <source>
        <dbReference type="ARBA" id="ARBA00022801"/>
    </source>
</evidence>
<dbReference type="AlphaFoldDB" id="F7XMA2"/>
<feature type="transmembrane region" description="Helical" evidence="10">
    <location>
        <begin position="163"/>
        <end position="181"/>
    </location>
</feature>
<dbReference type="OrthoDB" id="26567at2157"/>
<dbReference type="SUPFAM" id="SSF118310">
    <property type="entry name" value="AN1-like Zinc finger"/>
    <property type="match status" value="1"/>
</dbReference>
<dbReference type="PANTHER" id="PTHR43731">
    <property type="entry name" value="RHOMBOID PROTEASE"/>
    <property type="match status" value="1"/>
</dbReference>
<keyword evidence="5" id="KW-0863">Zinc-finger</keyword>
<evidence type="ECO:0000256" key="10">
    <source>
        <dbReference type="SAM" id="Phobius"/>
    </source>
</evidence>
<evidence type="ECO:0000256" key="2">
    <source>
        <dbReference type="ARBA" id="ARBA00009045"/>
    </source>
</evidence>
<feature type="transmembrane region" description="Helical" evidence="10">
    <location>
        <begin position="212"/>
        <end position="234"/>
    </location>
</feature>